<dbReference type="EMBL" id="JACPSX010000117">
    <property type="protein sequence ID" value="MBI3014718.1"/>
    <property type="molecule type" value="Genomic_DNA"/>
</dbReference>
<organism evidence="2 3">
    <name type="scientific">Tectimicrobiota bacterium</name>
    <dbReference type="NCBI Taxonomy" id="2528274"/>
    <lineage>
        <taxon>Bacteria</taxon>
        <taxon>Pseudomonadati</taxon>
        <taxon>Nitrospinota/Tectimicrobiota group</taxon>
        <taxon>Candidatus Tectimicrobiota</taxon>
    </lineage>
</organism>
<dbReference type="GO" id="GO:0006355">
    <property type="term" value="P:regulation of DNA-templated transcription"/>
    <property type="evidence" value="ECO:0007669"/>
    <property type="project" value="InterPro"/>
</dbReference>
<name>A0A932GPH3_UNCTE</name>
<sequence>MVEGPGHFVIITAVGEDRPGIIAALSREIYELGGNIEDSSMTILKGDFAMILTVQFPKTLDWEELAGRLKRVEENCGLLTSHRLMPELESRREREGETNSYIISVYGADKPGILYGVSDHLARHSINITDLRTNTLEREGVPVYVMILEVDVPPETDWESVNAELTEICRRLAVDVTVQALDETIL</sequence>
<evidence type="ECO:0000313" key="2">
    <source>
        <dbReference type="EMBL" id="MBI3014718.1"/>
    </source>
</evidence>
<feature type="domain" description="ACT" evidence="1">
    <location>
        <begin position="102"/>
        <end position="179"/>
    </location>
</feature>
<dbReference type="Proteomes" id="UP000741360">
    <property type="component" value="Unassembled WGS sequence"/>
</dbReference>
<evidence type="ECO:0000259" key="1">
    <source>
        <dbReference type="PROSITE" id="PS51671"/>
    </source>
</evidence>
<dbReference type="Gene3D" id="3.30.70.260">
    <property type="match status" value="2"/>
</dbReference>
<proteinExistence type="predicted"/>
<comment type="caution">
    <text evidence="2">The sequence shown here is derived from an EMBL/GenBank/DDBJ whole genome shotgun (WGS) entry which is preliminary data.</text>
</comment>
<protein>
    <submittedName>
        <fullName evidence="2">Amino acid-binding protein</fullName>
    </submittedName>
</protein>
<dbReference type="AlphaFoldDB" id="A0A932GPH3"/>
<reference evidence="2" key="1">
    <citation type="submission" date="2020-07" db="EMBL/GenBank/DDBJ databases">
        <title>Huge and variable diversity of episymbiotic CPR bacteria and DPANN archaea in groundwater ecosystems.</title>
        <authorList>
            <person name="He C.Y."/>
            <person name="Keren R."/>
            <person name="Whittaker M."/>
            <person name="Farag I.F."/>
            <person name="Doudna J."/>
            <person name="Cate J.H.D."/>
            <person name="Banfield J.F."/>
        </authorList>
    </citation>
    <scope>NUCLEOTIDE SEQUENCE</scope>
    <source>
        <strain evidence="2">NC_groundwater_717_Ag_S-0.2um_59_8</strain>
    </source>
</reference>
<dbReference type="InterPro" id="IPR016867">
    <property type="entry name" value="GcvR"/>
</dbReference>
<dbReference type="SUPFAM" id="SSF55021">
    <property type="entry name" value="ACT-like"/>
    <property type="match status" value="2"/>
</dbReference>
<dbReference type="PROSITE" id="PS51671">
    <property type="entry name" value="ACT"/>
    <property type="match status" value="2"/>
</dbReference>
<dbReference type="InterPro" id="IPR002912">
    <property type="entry name" value="ACT_dom"/>
</dbReference>
<gene>
    <name evidence="2" type="ORF">HYY65_06610</name>
</gene>
<dbReference type="Pfam" id="PF13740">
    <property type="entry name" value="ACT_6"/>
    <property type="match status" value="2"/>
</dbReference>
<dbReference type="PANTHER" id="PTHR34875:SF6">
    <property type="entry name" value="UPF0237 PROTEIN MJ1558"/>
    <property type="match status" value="1"/>
</dbReference>
<dbReference type="PANTHER" id="PTHR34875">
    <property type="entry name" value="UPF0237 PROTEIN MJ1558"/>
    <property type="match status" value="1"/>
</dbReference>
<feature type="domain" description="ACT" evidence="1">
    <location>
        <begin position="10"/>
        <end position="86"/>
    </location>
</feature>
<dbReference type="PIRSF" id="PIRSF028103">
    <property type="entry name" value="GcvR"/>
    <property type="match status" value="1"/>
</dbReference>
<evidence type="ECO:0000313" key="3">
    <source>
        <dbReference type="Proteomes" id="UP000741360"/>
    </source>
</evidence>
<accession>A0A932GPH3</accession>
<dbReference type="InterPro" id="IPR050990">
    <property type="entry name" value="UPF0237/GcvR_regulator"/>
</dbReference>
<dbReference type="InterPro" id="IPR045865">
    <property type="entry name" value="ACT-like_dom_sf"/>
</dbReference>